<reference evidence="2 3" key="1">
    <citation type="journal article" date="2021" name="Commun. Biol.">
        <title>The genome of Shorea leprosula (Dipterocarpaceae) highlights the ecological relevance of drought in aseasonal tropical rainforests.</title>
        <authorList>
            <person name="Ng K.K.S."/>
            <person name="Kobayashi M.J."/>
            <person name="Fawcett J.A."/>
            <person name="Hatakeyama M."/>
            <person name="Paape T."/>
            <person name="Ng C.H."/>
            <person name="Ang C.C."/>
            <person name="Tnah L.H."/>
            <person name="Lee C.T."/>
            <person name="Nishiyama T."/>
            <person name="Sese J."/>
            <person name="O'Brien M.J."/>
            <person name="Copetti D."/>
            <person name="Mohd Noor M.I."/>
            <person name="Ong R.C."/>
            <person name="Putra M."/>
            <person name="Sireger I.Z."/>
            <person name="Indrioko S."/>
            <person name="Kosugi Y."/>
            <person name="Izuno A."/>
            <person name="Isagi Y."/>
            <person name="Lee S.L."/>
            <person name="Shimizu K.K."/>
        </authorList>
    </citation>
    <scope>NUCLEOTIDE SEQUENCE [LARGE SCALE GENOMIC DNA]</scope>
    <source>
        <strain evidence="2">214</strain>
    </source>
</reference>
<sequence>MMWVSFPFLLSRSSLIFFAFPNNADGKFVVKGALRHVERDPVTLPFPMEVHTIFSPKPVFLTKERAVGPPMPLGALHPRTTPPSSPQSFYLRLLQTLPQFQLRDHERR</sequence>
<dbReference type="Proteomes" id="UP001054252">
    <property type="component" value="Unassembled WGS sequence"/>
</dbReference>
<evidence type="ECO:0000256" key="1">
    <source>
        <dbReference type="SAM" id="SignalP"/>
    </source>
</evidence>
<evidence type="ECO:0008006" key="4">
    <source>
        <dbReference type="Google" id="ProtNLM"/>
    </source>
</evidence>
<dbReference type="AlphaFoldDB" id="A0AAV5MA37"/>
<name>A0AAV5MA37_9ROSI</name>
<feature type="signal peptide" evidence="1">
    <location>
        <begin position="1"/>
        <end position="26"/>
    </location>
</feature>
<protein>
    <recommendedName>
        <fullName evidence="4">Secreted protein</fullName>
    </recommendedName>
</protein>
<proteinExistence type="predicted"/>
<organism evidence="2 3">
    <name type="scientific">Rubroshorea leprosula</name>
    <dbReference type="NCBI Taxonomy" id="152421"/>
    <lineage>
        <taxon>Eukaryota</taxon>
        <taxon>Viridiplantae</taxon>
        <taxon>Streptophyta</taxon>
        <taxon>Embryophyta</taxon>
        <taxon>Tracheophyta</taxon>
        <taxon>Spermatophyta</taxon>
        <taxon>Magnoliopsida</taxon>
        <taxon>eudicotyledons</taxon>
        <taxon>Gunneridae</taxon>
        <taxon>Pentapetalae</taxon>
        <taxon>rosids</taxon>
        <taxon>malvids</taxon>
        <taxon>Malvales</taxon>
        <taxon>Dipterocarpaceae</taxon>
        <taxon>Rubroshorea</taxon>
    </lineage>
</organism>
<comment type="caution">
    <text evidence="2">The sequence shown here is derived from an EMBL/GenBank/DDBJ whole genome shotgun (WGS) entry which is preliminary data.</text>
</comment>
<evidence type="ECO:0000313" key="3">
    <source>
        <dbReference type="Proteomes" id="UP001054252"/>
    </source>
</evidence>
<accession>A0AAV5MA37</accession>
<keyword evidence="1" id="KW-0732">Signal</keyword>
<keyword evidence="3" id="KW-1185">Reference proteome</keyword>
<feature type="chain" id="PRO_5043585303" description="Secreted protein" evidence="1">
    <location>
        <begin position="27"/>
        <end position="108"/>
    </location>
</feature>
<evidence type="ECO:0000313" key="2">
    <source>
        <dbReference type="EMBL" id="GKV45372.1"/>
    </source>
</evidence>
<gene>
    <name evidence="2" type="ORF">SLEP1_g52464</name>
</gene>
<dbReference type="EMBL" id="BPVZ01000193">
    <property type="protein sequence ID" value="GKV45372.1"/>
    <property type="molecule type" value="Genomic_DNA"/>
</dbReference>